<dbReference type="InterPro" id="IPR050708">
    <property type="entry name" value="T6SS_VgrG/RHS"/>
</dbReference>
<dbReference type="EMBL" id="AAGWGZ010000003">
    <property type="protein sequence ID" value="EBS6847076.1"/>
    <property type="molecule type" value="Genomic_DNA"/>
</dbReference>
<evidence type="ECO:0000259" key="3">
    <source>
        <dbReference type="Pfam" id="PF04717"/>
    </source>
</evidence>
<dbReference type="InterPro" id="IPR006531">
    <property type="entry name" value="Gp5/Vgr_OB"/>
</dbReference>
<feature type="domain" description="Gp5/Type VI secretion system Vgr C-terminal trimerisation" evidence="4">
    <location>
        <begin position="467"/>
        <end position="576"/>
    </location>
</feature>
<dbReference type="Pfam" id="PF04717">
    <property type="entry name" value="Phage_base_V"/>
    <property type="match status" value="1"/>
</dbReference>
<gene>
    <name evidence="5" type="primary">tssI</name>
    <name evidence="5" type="ORF">CBX34_04910</name>
</gene>
<evidence type="ECO:0000313" key="5">
    <source>
        <dbReference type="EMBL" id="EBS6847076.1"/>
    </source>
</evidence>
<sequence length="706" mass="78637">MSTGLRFTLDVDGLGSKTFAVVSFLLKQRYSFPFTLDIEVASDSFRETAEKLLEKNATLTIWQGDTPQRYISGIVTRFGMKEYNGWQMCYSLTITPPLWRAGLRQNFRIFQQQDIQTISATLLDENGITGWKPLFYEDHPAREFCVQYGETDLAFLTRLWSEEGIFFFDRHVADTPSQTLTLCDDVAGLSRTDEMSFNPSPTTTLLPTIISTFRYQAQIRPSSVETQDYTFKVPGWPAYYGRDGEHLNGQRTQYEVFDYPGRFKDEQHGQDFARYQMEGWRNNAETAVCISNSPTLWPGVIFTLTGHPVRELNRQWQVVSSVLTGKQPQALKGSQGLGTSLDNQFGVIPADRTWRPQPLLKPKVDGPQSAIVTGPAGEEIFCDEHGRVRVRFHWDRYCPGNEDSSCWVRVSQAWAGAGFGNLAIPRVGQEVIVDFLNGDPDQPLIMGRTYHEDNRSPGDLPATKTQMTIRSKTYKGSGFNELRFEDATGQEQVYIHAQKDMDTDVLNNRTTDVTANHRETIGGNQVITVKQNQVQTVVQNQKETVGQNQSITVGQNQAETVGVARALTVGVAYQTTVGGVMNTSVALTQSSQVGIQKSLLVGKGYNVSVGENVTFTVGKSKTESTGKVAVYSAGEHLELRCGQARLVLTQNGKIFLNGTAINLQGVQTLSGDALMINWNCGAAEDPPKAPEEDSSQPPDMRQYWVI</sequence>
<dbReference type="NCBIfam" id="TIGR03361">
    <property type="entry name" value="VI_Rhs_Vgr"/>
    <property type="match status" value="1"/>
</dbReference>
<proteinExistence type="inferred from homology"/>
<accession>A0A5V0IK44</accession>
<dbReference type="PANTHER" id="PTHR32305:SF11">
    <property type="entry name" value="TYPE VI SECRETION SYSTEM SPIKE PROTEIN VGRG3"/>
    <property type="match status" value="1"/>
</dbReference>
<name>A0A5V0IK44_SALER</name>
<dbReference type="PANTHER" id="PTHR32305">
    <property type="match status" value="1"/>
</dbReference>
<evidence type="ECO:0000256" key="1">
    <source>
        <dbReference type="ARBA" id="ARBA00005558"/>
    </source>
</evidence>
<protein>
    <submittedName>
        <fullName evidence="5">Type VI secretion system tip protein VgrG</fullName>
    </submittedName>
</protein>
<dbReference type="Gene3D" id="3.55.50.10">
    <property type="entry name" value="Baseplate protein-like domains"/>
    <property type="match status" value="1"/>
</dbReference>
<dbReference type="NCBIfam" id="TIGR01646">
    <property type="entry name" value="vgr_GE"/>
    <property type="match status" value="1"/>
</dbReference>
<evidence type="ECO:0000256" key="2">
    <source>
        <dbReference type="SAM" id="MobiDB-lite"/>
    </source>
</evidence>
<dbReference type="Gene3D" id="2.30.110.50">
    <property type="match status" value="1"/>
</dbReference>
<dbReference type="SUPFAM" id="SSF69279">
    <property type="entry name" value="Phage tail proteins"/>
    <property type="match status" value="2"/>
</dbReference>
<comment type="caution">
    <text evidence="5">The sequence shown here is derived from an EMBL/GenBank/DDBJ whole genome shotgun (WGS) entry which is preliminary data.</text>
</comment>
<dbReference type="SUPFAM" id="SSF69349">
    <property type="entry name" value="Phage fibre proteins"/>
    <property type="match status" value="1"/>
</dbReference>
<evidence type="ECO:0000259" key="4">
    <source>
        <dbReference type="Pfam" id="PF22178"/>
    </source>
</evidence>
<dbReference type="Gene3D" id="4.10.220.110">
    <property type="match status" value="1"/>
</dbReference>
<dbReference type="InterPro" id="IPR054030">
    <property type="entry name" value="Gp5_Vgr_C"/>
</dbReference>
<organism evidence="5">
    <name type="scientific">Salmonella enterica</name>
    <name type="common">Salmonella choleraesuis</name>
    <dbReference type="NCBI Taxonomy" id="28901"/>
    <lineage>
        <taxon>Bacteria</taxon>
        <taxon>Pseudomonadati</taxon>
        <taxon>Pseudomonadota</taxon>
        <taxon>Gammaproteobacteria</taxon>
        <taxon>Enterobacterales</taxon>
        <taxon>Enterobacteriaceae</taxon>
        <taxon>Salmonella</taxon>
    </lineage>
</organism>
<dbReference type="Pfam" id="PF05954">
    <property type="entry name" value="Phage_GPD"/>
    <property type="match status" value="1"/>
</dbReference>
<dbReference type="InterPro" id="IPR006533">
    <property type="entry name" value="T6SS_Vgr_RhsGE"/>
</dbReference>
<dbReference type="InterPro" id="IPR037026">
    <property type="entry name" value="Vgr_OB-fold_dom_sf"/>
</dbReference>
<dbReference type="SUPFAM" id="SSF69255">
    <property type="entry name" value="gp5 N-terminal domain-like"/>
    <property type="match status" value="1"/>
</dbReference>
<dbReference type="Gene3D" id="2.40.50.230">
    <property type="entry name" value="Gp5 N-terminal domain"/>
    <property type="match status" value="1"/>
</dbReference>
<reference evidence="5" key="1">
    <citation type="submission" date="2018-07" db="EMBL/GenBank/DDBJ databases">
        <authorList>
            <consortium name="PulseNet: The National Subtyping Network for Foodborne Disease Surveillance"/>
            <person name="Tarr C.L."/>
            <person name="Trees E."/>
            <person name="Katz L.S."/>
            <person name="Carleton-Romer H.A."/>
            <person name="Stroika S."/>
            <person name="Kucerova Z."/>
            <person name="Roache K.F."/>
            <person name="Sabol A.L."/>
            <person name="Besser J."/>
            <person name="Gerner-Smidt P."/>
        </authorList>
    </citation>
    <scope>NUCLEOTIDE SEQUENCE [LARGE SCALE GENOMIC DNA]</scope>
    <source>
        <strain evidence="5">08-0470</strain>
    </source>
</reference>
<dbReference type="Pfam" id="PF22178">
    <property type="entry name" value="Gp5_trimer_C"/>
    <property type="match status" value="1"/>
</dbReference>
<dbReference type="AlphaFoldDB" id="A0A5V0IK44"/>
<feature type="region of interest" description="Disordered" evidence="2">
    <location>
        <begin position="683"/>
        <end position="706"/>
    </location>
</feature>
<comment type="similarity">
    <text evidence="1">Belongs to the VgrG protein family.</text>
</comment>
<feature type="domain" description="Gp5/Type VI secretion system Vgr protein OB-fold" evidence="3">
    <location>
        <begin position="384"/>
        <end position="450"/>
    </location>
</feature>
<dbReference type="InterPro" id="IPR017847">
    <property type="entry name" value="T6SS_RhsGE_Vgr_subset"/>
</dbReference>